<dbReference type="EMBL" id="JACAZH010000029">
    <property type="protein sequence ID" value="KAF7340812.1"/>
    <property type="molecule type" value="Genomic_DNA"/>
</dbReference>
<organism evidence="2 3">
    <name type="scientific">Mycena sanguinolenta</name>
    <dbReference type="NCBI Taxonomy" id="230812"/>
    <lineage>
        <taxon>Eukaryota</taxon>
        <taxon>Fungi</taxon>
        <taxon>Dikarya</taxon>
        <taxon>Basidiomycota</taxon>
        <taxon>Agaricomycotina</taxon>
        <taxon>Agaricomycetes</taxon>
        <taxon>Agaricomycetidae</taxon>
        <taxon>Agaricales</taxon>
        <taxon>Marasmiineae</taxon>
        <taxon>Mycenaceae</taxon>
        <taxon>Mycena</taxon>
    </lineage>
</organism>
<evidence type="ECO:0000256" key="1">
    <source>
        <dbReference type="SAM" id="MobiDB-lite"/>
    </source>
</evidence>
<sequence length="213" mass="23963">MCPSSPEVSYLTPRSWKQVCGTMYYVFWDYQGETGSDIAWKFRGDSGLPDSVCIMEDSMETNPNIRMPGSLLHMASSDWAQTFYDMMVNYEIYGSVVRPEEPRSNHTATQERNPGDQPDEEDEDEEDSPPPDYAALVATKWNAMFERVKANEYDVECMFVHSRQGCLVPAGTCPFKHTPLTDHHPSDGLGSAGMMAAMGPYAYFTGEFGWDSD</sequence>
<dbReference type="AlphaFoldDB" id="A0A8H7CLY2"/>
<name>A0A8H7CLY2_9AGAR</name>
<keyword evidence="3" id="KW-1185">Reference proteome</keyword>
<protein>
    <submittedName>
        <fullName evidence="2">Uncharacterized protein</fullName>
    </submittedName>
</protein>
<accession>A0A8H7CLY2</accession>
<dbReference type="OrthoDB" id="2941544at2759"/>
<proteinExistence type="predicted"/>
<evidence type="ECO:0000313" key="2">
    <source>
        <dbReference type="EMBL" id="KAF7340812.1"/>
    </source>
</evidence>
<reference evidence="2" key="1">
    <citation type="submission" date="2020-05" db="EMBL/GenBank/DDBJ databases">
        <title>Mycena genomes resolve the evolution of fungal bioluminescence.</title>
        <authorList>
            <person name="Tsai I.J."/>
        </authorList>
    </citation>
    <scope>NUCLEOTIDE SEQUENCE</scope>
    <source>
        <strain evidence="2">160909Yilan</strain>
    </source>
</reference>
<gene>
    <name evidence="2" type="ORF">MSAN_02110400</name>
</gene>
<feature type="compositionally biased region" description="Acidic residues" evidence="1">
    <location>
        <begin position="117"/>
        <end position="129"/>
    </location>
</feature>
<dbReference type="Proteomes" id="UP000623467">
    <property type="component" value="Unassembled WGS sequence"/>
</dbReference>
<evidence type="ECO:0000313" key="3">
    <source>
        <dbReference type="Proteomes" id="UP000623467"/>
    </source>
</evidence>
<feature type="region of interest" description="Disordered" evidence="1">
    <location>
        <begin position="99"/>
        <end position="132"/>
    </location>
</feature>
<comment type="caution">
    <text evidence="2">The sequence shown here is derived from an EMBL/GenBank/DDBJ whole genome shotgun (WGS) entry which is preliminary data.</text>
</comment>